<feature type="compositionally biased region" description="Polar residues" evidence="1">
    <location>
        <begin position="168"/>
        <end position="183"/>
    </location>
</feature>
<evidence type="ECO:0000313" key="2">
    <source>
        <dbReference type="EMBL" id="KAK4320644.1"/>
    </source>
</evidence>
<reference evidence="2" key="1">
    <citation type="submission" date="2023-11" db="EMBL/GenBank/DDBJ databases">
        <title>Genome assemblies of two species of porcelain crab, Petrolisthes cinctipes and Petrolisthes manimaculis (Anomura: Porcellanidae).</title>
        <authorList>
            <person name="Angst P."/>
        </authorList>
    </citation>
    <scope>NUCLEOTIDE SEQUENCE</scope>
    <source>
        <strain evidence="2">PB745_02</strain>
        <tissue evidence="2">Gill</tissue>
    </source>
</reference>
<name>A0AAE1UJI4_9EUCA</name>
<sequence length="569" mass="66158">MATKRNQYVNKPDAFCYICGYFTLIRQRRNITSFVRRSYKAYFGLTLGDQDKKWAPHAVCHNCEEMLREWTKGKRKGLPLGIPMTWREPKDHTTDCYFCLINTKGVGKKNRQKISYPSIPSAIRPTLHSDELPVPVFNGLSPAEEEGSDEDQESEHKTQKILADSDDSSYGTPESSTHQKFSQPELNDLVRDLGLSKNAAEVLASRLQEKALLNQTTKVSYFRKREKDFVPFFTEENKFVYCHNILGLLQELGVPLYSPNDWRLFLDSCKRSLKCVLLHNGNVYAAVPVGHSVCLREEYNDIKTVIDLLKYHEHNWTICVDLKMMNFFLGQQRGFTKYPCFLCMWDSRARDRHWNLKEWPLRETLEAGMPNIVNDPIVSREKIIFPPLHIKLGLMKQFVRALNTDGECFQHIVSALPALSFEKIKAGVFDGPQIRALVHDQDFVRKMDDKEKGAWLSFVAVMENFLGNKKADNYETLVATMLSAFHDLGCNMSVKLHFLYSHLDRFPENLGAVSDEQGERFHQDLKTMEDRYQGRWDKHMMADYYWSIKRECPETFHKRKSFKRKFLPG</sequence>
<dbReference type="PANTHER" id="PTHR46114:SF1">
    <property type="entry name" value="ZAD DOMAIN-CONTAINING PROTEIN"/>
    <property type="match status" value="1"/>
</dbReference>
<accession>A0AAE1UJI4</accession>
<proteinExistence type="predicted"/>
<keyword evidence="3" id="KW-1185">Reference proteome</keyword>
<dbReference type="AlphaFoldDB" id="A0AAE1UJI4"/>
<gene>
    <name evidence="2" type="ORF">Pmani_008477</name>
</gene>
<comment type="caution">
    <text evidence="2">The sequence shown here is derived from an EMBL/GenBank/DDBJ whole genome shotgun (WGS) entry which is preliminary data.</text>
</comment>
<feature type="compositionally biased region" description="Acidic residues" evidence="1">
    <location>
        <begin position="143"/>
        <end position="153"/>
    </location>
</feature>
<feature type="region of interest" description="Disordered" evidence="1">
    <location>
        <begin position="134"/>
        <end position="183"/>
    </location>
</feature>
<evidence type="ECO:0000313" key="3">
    <source>
        <dbReference type="Proteomes" id="UP001292094"/>
    </source>
</evidence>
<protein>
    <submittedName>
        <fullName evidence="2">Uncharacterized protein</fullName>
    </submittedName>
</protein>
<evidence type="ECO:0000256" key="1">
    <source>
        <dbReference type="SAM" id="MobiDB-lite"/>
    </source>
</evidence>
<organism evidence="2 3">
    <name type="scientific">Petrolisthes manimaculis</name>
    <dbReference type="NCBI Taxonomy" id="1843537"/>
    <lineage>
        <taxon>Eukaryota</taxon>
        <taxon>Metazoa</taxon>
        <taxon>Ecdysozoa</taxon>
        <taxon>Arthropoda</taxon>
        <taxon>Crustacea</taxon>
        <taxon>Multicrustacea</taxon>
        <taxon>Malacostraca</taxon>
        <taxon>Eumalacostraca</taxon>
        <taxon>Eucarida</taxon>
        <taxon>Decapoda</taxon>
        <taxon>Pleocyemata</taxon>
        <taxon>Anomura</taxon>
        <taxon>Galatheoidea</taxon>
        <taxon>Porcellanidae</taxon>
        <taxon>Petrolisthes</taxon>
    </lineage>
</organism>
<dbReference type="Proteomes" id="UP001292094">
    <property type="component" value="Unassembled WGS sequence"/>
</dbReference>
<dbReference type="EMBL" id="JAWZYT010000649">
    <property type="protein sequence ID" value="KAK4320644.1"/>
    <property type="molecule type" value="Genomic_DNA"/>
</dbReference>
<dbReference type="PANTHER" id="PTHR46114">
    <property type="entry name" value="APPLE DOMAIN-CONTAINING PROTEIN"/>
    <property type="match status" value="1"/>
</dbReference>